<dbReference type="EMBL" id="KN837317">
    <property type="protein sequence ID" value="KIJ28023.1"/>
    <property type="molecule type" value="Genomic_DNA"/>
</dbReference>
<proteinExistence type="predicted"/>
<dbReference type="HOGENOM" id="CLU_1636484_0_0_1"/>
<sequence length="162" mass="18433">MSPPQIQPPRPSPLYRDPLFPSLVAGFFITSVFFFPDSPCENPKGISSRTLWLWLSIVSHLTILVYSCARKCLIAQVFTSPQYLARNSSWDITRTTVPSWFLRDMCLKHLGPILIDSTASPVLCNHARNWLHNYELRVGHNRSAEDGGVKCEFTALRRIESN</sequence>
<organism evidence="2 3">
    <name type="scientific">Sphaerobolus stellatus (strain SS14)</name>
    <dbReference type="NCBI Taxonomy" id="990650"/>
    <lineage>
        <taxon>Eukaryota</taxon>
        <taxon>Fungi</taxon>
        <taxon>Dikarya</taxon>
        <taxon>Basidiomycota</taxon>
        <taxon>Agaricomycotina</taxon>
        <taxon>Agaricomycetes</taxon>
        <taxon>Phallomycetidae</taxon>
        <taxon>Geastrales</taxon>
        <taxon>Sphaerobolaceae</taxon>
        <taxon>Sphaerobolus</taxon>
    </lineage>
</organism>
<evidence type="ECO:0000313" key="3">
    <source>
        <dbReference type="Proteomes" id="UP000054279"/>
    </source>
</evidence>
<dbReference type="AlphaFoldDB" id="A0A0C9TFB9"/>
<evidence type="ECO:0000313" key="2">
    <source>
        <dbReference type="EMBL" id="KIJ28023.1"/>
    </source>
</evidence>
<protein>
    <submittedName>
        <fullName evidence="2">Uncharacterized protein</fullName>
    </submittedName>
</protein>
<feature type="transmembrane region" description="Helical" evidence="1">
    <location>
        <begin position="50"/>
        <end position="67"/>
    </location>
</feature>
<keyword evidence="1" id="KW-1133">Transmembrane helix</keyword>
<gene>
    <name evidence="2" type="ORF">M422DRAFT_54778</name>
</gene>
<accession>A0A0C9TFB9</accession>
<keyword evidence="1" id="KW-0812">Transmembrane</keyword>
<keyword evidence="3" id="KW-1185">Reference proteome</keyword>
<evidence type="ECO:0000256" key="1">
    <source>
        <dbReference type="SAM" id="Phobius"/>
    </source>
</evidence>
<name>A0A0C9TFB9_SPHS4</name>
<reference evidence="2 3" key="1">
    <citation type="submission" date="2014-06" db="EMBL/GenBank/DDBJ databases">
        <title>Evolutionary Origins and Diversification of the Mycorrhizal Mutualists.</title>
        <authorList>
            <consortium name="DOE Joint Genome Institute"/>
            <consortium name="Mycorrhizal Genomics Consortium"/>
            <person name="Kohler A."/>
            <person name="Kuo A."/>
            <person name="Nagy L.G."/>
            <person name="Floudas D."/>
            <person name="Copeland A."/>
            <person name="Barry K.W."/>
            <person name="Cichocki N."/>
            <person name="Veneault-Fourrey C."/>
            <person name="LaButti K."/>
            <person name="Lindquist E.A."/>
            <person name="Lipzen A."/>
            <person name="Lundell T."/>
            <person name="Morin E."/>
            <person name="Murat C."/>
            <person name="Riley R."/>
            <person name="Ohm R."/>
            <person name="Sun H."/>
            <person name="Tunlid A."/>
            <person name="Henrissat B."/>
            <person name="Grigoriev I.V."/>
            <person name="Hibbett D.S."/>
            <person name="Martin F."/>
        </authorList>
    </citation>
    <scope>NUCLEOTIDE SEQUENCE [LARGE SCALE GENOMIC DNA]</scope>
    <source>
        <strain evidence="2 3">SS14</strain>
    </source>
</reference>
<feature type="transmembrane region" description="Helical" evidence="1">
    <location>
        <begin position="20"/>
        <end position="38"/>
    </location>
</feature>
<keyword evidence="1" id="KW-0472">Membrane</keyword>
<dbReference type="Proteomes" id="UP000054279">
    <property type="component" value="Unassembled WGS sequence"/>
</dbReference>